<organism evidence="19">
    <name type="scientific">Cyanothece sp. (strain PCC 7425 / ATCC 29141)</name>
    <dbReference type="NCBI Taxonomy" id="395961"/>
    <lineage>
        <taxon>Bacteria</taxon>
        <taxon>Bacillati</taxon>
        <taxon>Cyanobacteriota</taxon>
        <taxon>Cyanophyceae</taxon>
        <taxon>Gomontiellales</taxon>
        <taxon>Cyanothecaceae</taxon>
        <taxon>Cyanothece</taxon>
    </lineage>
</organism>
<dbReference type="SUPFAM" id="SSF56935">
    <property type="entry name" value="Porins"/>
    <property type="match status" value="1"/>
</dbReference>
<keyword evidence="11 13" id="KW-0472">Membrane</keyword>
<evidence type="ECO:0000259" key="18">
    <source>
        <dbReference type="Pfam" id="PF11741"/>
    </source>
</evidence>
<evidence type="ECO:0000256" key="5">
    <source>
        <dbReference type="ARBA" id="ARBA00022496"/>
    </source>
</evidence>
<evidence type="ECO:0000256" key="1">
    <source>
        <dbReference type="ARBA" id="ARBA00004571"/>
    </source>
</evidence>
<evidence type="ECO:0000256" key="15">
    <source>
        <dbReference type="SAM" id="SignalP"/>
    </source>
</evidence>
<keyword evidence="8" id="KW-0408">Iron</keyword>
<evidence type="ECO:0000259" key="17">
    <source>
        <dbReference type="Pfam" id="PF07715"/>
    </source>
</evidence>
<dbReference type="FunFam" id="2.40.170.20:FF:000005">
    <property type="entry name" value="TonB-dependent siderophore receptor"/>
    <property type="match status" value="1"/>
</dbReference>
<dbReference type="OrthoDB" id="427542at2"/>
<feature type="domain" description="AMIN" evidence="18">
    <location>
        <begin position="34"/>
        <end position="127"/>
    </location>
</feature>
<feature type="chain" id="PRO_5002871306" evidence="15">
    <location>
        <begin position="27"/>
        <end position="817"/>
    </location>
</feature>
<dbReference type="Pfam" id="PF00593">
    <property type="entry name" value="TonB_dep_Rec_b-barrel"/>
    <property type="match status" value="1"/>
</dbReference>
<dbReference type="KEGG" id="cyn:Cyan7425_2414"/>
<proteinExistence type="inferred from homology"/>
<keyword evidence="3 13" id="KW-0813">Transport</keyword>
<keyword evidence="9" id="KW-0406">Ion transport</keyword>
<evidence type="ECO:0000313" key="19">
    <source>
        <dbReference type="EMBL" id="ACL44772.1"/>
    </source>
</evidence>
<dbReference type="Gene3D" id="2.170.130.10">
    <property type="entry name" value="TonB-dependent receptor, plug domain"/>
    <property type="match status" value="1"/>
</dbReference>
<dbReference type="CDD" id="cd01347">
    <property type="entry name" value="ligand_gated_channel"/>
    <property type="match status" value="1"/>
</dbReference>
<evidence type="ECO:0000256" key="4">
    <source>
        <dbReference type="ARBA" id="ARBA00022452"/>
    </source>
</evidence>
<dbReference type="GO" id="GO:0015344">
    <property type="term" value="F:siderophore uptake transmembrane transporter activity"/>
    <property type="evidence" value="ECO:0007669"/>
    <property type="project" value="TreeGrafter"/>
</dbReference>
<dbReference type="InterPro" id="IPR036942">
    <property type="entry name" value="Beta-barrel_TonB_sf"/>
</dbReference>
<dbReference type="InterPro" id="IPR037066">
    <property type="entry name" value="Plug_dom_sf"/>
</dbReference>
<dbReference type="AlphaFoldDB" id="B8HX81"/>
<keyword evidence="12 13" id="KW-0998">Cell outer membrane</keyword>
<comment type="similarity">
    <text evidence="2 13 14">Belongs to the TonB-dependent receptor family.</text>
</comment>
<dbReference type="STRING" id="395961.Cyan7425_2414"/>
<comment type="subcellular location">
    <subcellularLocation>
        <location evidence="1 13">Cell outer membrane</location>
        <topology evidence="1 13">Multi-pass membrane protein</topology>
    </subcellularLocation>
</comment>
<dbReference type="InterPro" id="IPR021731">
    <property type="entry name" value="AMIN_dom"/>
</dbReference>
<accession>B8HX81</accession>
<name>B8HX81_CYAP4</name>
<reference evidence="19" key="1">
    <citation type="submission" date="2009-01" db="EMBL/GenBank/DDBJ databases">
        <title>Complete sequence of chromosome Cyanothece sp. PCC 7425.</title>
        <authorList>
            <consortium name="US DOE Joint Genome Institute"/>
            <person name="Lucas S."/>
            <person name="Copeland A."/>
            <person name="Lapidus A."/>
            <person name="Glavina del Rio T."/>
            <person name="Dalin E."/>
            <person name="Tice H."/>
            <person name="Bruce D."/>
            <person name="Goodwin L."/>
            <person name="Pitluck S."/>
            <person name="Sims D."/>
            <person name="Meineke L."/>
            <person name="Brettin T."/>
            <person name="Detter J.C."/>
            <person name="Han C."/>
            <person name="Larimer F."/>
            <person name="Land M."/>
            <person name="Hauser L."/>
            <person name="Kyrpides N."/>
            <person name="Ovchinnikova G."/>
            <person name="Liberton M."/>
            <person name="Stoeckel J."/>
            <person name="Banerjee A."/>
            <person name="Singh A."/>
            <person name="Page L."/>
            <person name="Sato H."/>
            <person name="Zhao L."/>
            <person name="Sherman L."/>
            <person name="Pakrasi H."/>
            <person name="Richardson P."/>
        </authorList>
    </citation>
    <scope>NUCLEOTIDE SEQUENCE</scope>
    <source>
        <strain evidence="19">PCC 7425</strain>
    </source>
</reference>
<evidence type="ECO:0000256" key="2">
    <source>
        <dbReference type="ARBA" id="ARBA00009810"/>
    </source>
</evidence>
<feature type="domain" description="TonB-dependent receptor-like beta-barrel" evidence="16">
    <location>
        <begin position="353"/>
        <end position="788"/>
    </location>
</feature>
<dbReference type="PANTHER" id="PTHR32552:SF68">
    <property type="entry name" value="FERRICHROME OUTER MEMBRANE TRANSPORTER_PHAGE RECEPTOR"/>
    <property type="match status" value="1"/>
</dbReference>
<dbReference type="HOGENOM" id="CLU_008287_9_4_3"/>
<dbReference type="InterPro" id="IPR012910">
    <property type="entry name" value="Plug_dom"/>
</dbReference>
<evidence type="ECO:0000256" key="12">
    <source>
        <dbReference type="ARBA" id="ARBA00023237"/>
    </source>
</evidence>
<evidence type="ECO:0000256" key="14">
    <source>
        <dbReference type="RuleBase" id="RU003357"/>
    </source>
</evidence>
<dbReference type="eggNOG" id="COG4773">
    <property type="taxonomic scope" value="Bacteria"/>
</dbReference>
<dbReference type="GO" id="GO:0015891">
    <property type="term" value="P:siderophore transport"/>
    <property type="evidence" value="ECO:0007669"/>
    <property type="project" value="InterPro"/>
</dbReference>
<dbReference type="PANTHER" id="PTHR32552">
    <property type="entry name" value="FERRICHROME IRON RECEPTOR-RELATED"/>
    <property type="match status" value="1"/>
</dbReference>
<dbReference type="GO" id="GO:0038023">
    <property type="term" value="F:signaling receptor activity"/>
    <property type="evidence" value="ECO:0007669"/>
    <property type="project" value="InterPro"/>
</dbReference>
<keyword evidence="4 13" id="KW-1134">Transmembrane beta strand</keyword>
<evidence type="ECO:0000256" key="7">
    <source>
        <dbReference type="ARBA" id="ARBA00022729"/>
    </source>
</evidence>
<dbReference type="PROSITE" id="PS52016">
    <property type="entry name" value="TONB_DEPENDENT_REC_3"/>
    <property type="match status" value="1"/>
</dbReference>
<dbReference type="InterPro" id="IPR010105">
    <property type="entry name" value="TonB_sidphr_rcpt"/>
</dbReference>
<dbReference type="EMBL" id="CP001344">
    <property type="protein sequence ID" value="ACL44772.1"/>
    <property type="molecule type" value="Genomic_DNA"/>
</dbReference>
<evidence type="ECO:0000256" key="11">
    <source>
        <dbReference type="ARBA" id="ARBA00023136"/>
    </source>
</evidence>
<dbReference type="InterPro" id="IPR039426">
    <property type="entry name" value="TonB-dep_rcpt-like"/>
</dbReference>
<evidence type="ECO:0000256" key="6">
    <source>
        <dbReference type="ARBA" id="ARBA00022692"/>
    </source>
</evidence>
<keyword evidence="19" id="KW-0675">Receptor</keyword>
<feature type="domain" description="TonB-dependent receptor plug" evidence="17">
    <location>
        <begin position="183"/>
        <end position="280"/>
    </location>
</feature>
<evidence type="ECO:0000256" key="8">
    <source>
        <dbReference type="ARBA" id="ARBA00023004"/>
    </source>
</evidence>
<sequence length="817" mass="89828">MFRGQRLLSAGLIGVSLTIASQPAWAQLTQITAVQIQPTPDGLNILLGGIQDQSSQITTSVTDKTLTIEISNAQLRLSEGPLFRRDNPAANITALRIEPLAGNRVRITVVGQTALPGVTVTPEATGLSLAIAVTPPAAPDPATPAPTGSTDNPENIELVVTGQQEAGYVVEEATTATRTETPLRDIPQSIQVVPRQVIEDQQVQKIGDALRNVSGVSILQGYGGSTTNYTIRGFDSFVNLRDGFRDDGFYAIYDPANIERIEVLKGPASVLYGQLAPGGIVNFITKQPLRDPYYSGQFTAGSYNFYRPSIDFSGPLTTDGALRYRFNAAYESTGSFRDYVNGQKLIFAPVLTYDISDKTKLTVDFEYQGLDQTFDRGFMPDPRFLALPISRFLGEPSDSYDFESFKGRYVFQHQFNDAITLHNAFSAQSYNAKRENAQPLIIDGFLINDRFLPRRYTDVDEGAESYNMQTDLISKFKTGPVEHELVTGFELRRQQSGYVFRRTPFTPINIYNPSYGTPIPTEFDTVFDNDTTTDNAGIYLQNLIKLRSNLKLLVGGRFDFVTLRAIDLVNGGSRTKTNEDASAFSPRVGLVYQPIQPVSIYASFSRSFQPNFFEFTAPGVVLEPQRGTQYEIGIKSELLGGKLSATLAAYEITKTNIPTPDPNNPDFVIAAGEAKSRGVELDVIGEIRPGWNIIASYAYTDAFISQDNALPVGSRLVNVPRNSASLWTTYEIQQGKFQGLGFGGGLFFVGERAADVPNTLNIPAYVRADATVFYRRANYKVAVNVKNLSNAKYYDSQGFFIYPGEPLTVVGSFTLSF</sequence>
<dbReference type="Gene3D" id="2.40.170.20">
    <property type="entry name" value="TonB-dependent receptor, beta-barrel domain"/>
    <property type="match status" value="1"/>
</dbReference>
<feature type="signal peptide" evidence="15">
    <location>
        <begin position="1"/>
        <end position="26"/>
    </location>
</feature>
<evidence type="ECO:0000256" key="13">
    <source>
        <dbReference type="PROSITE-ProRule" id="PRU01360"/>
    </source>
</evidence>
<dbReference type="InterPro" id="IPR000531">
    <property type="entry name" value="Beta-barrel_TonB"/>
</dbReference>
<dbReference type="NCBIfam" id="TIGR01783">
    <property type="entry name" value="TonB-siderophor"/>
    <property type="match status" value="1"/>
</dbReference>
<evidence type="ECO:0000256" key="9">
    <source>
        <dbReference type="ARBA" id="ARBA00023065"/>
    </source>
</evidence>
<dbReference type="Pfam" id="PF07715">
    <property type="entry name" value="Plug"/>
    <property type="match status" value="1"/>
</dbReference>
<evidence type="ECO:0000256" key="3">
    <source>
        <dbReference type="ARBA" id="ARBA00022448"/>
    </source>
</evidence>
<protein>
    <submittedName>
        <fullName evidence="19">TonB-dependent siderophore receptor</fullName>
    </submittedName>
</protein>
<keyword evidence="6 13" id="KW-0812">Transmembrane</keyword>
<keyword evidence="5" id="KW-0410">Iron transport</keyword>
<evidence type="ECO:0000256" key="10">
    <source>
        <dbReference type="ARBA" id="ARBA00023077"/>
    </source>
</evidence>
<dbReference type="Pfam" id="PF11741">
    <property type="entry name" value="AMIN"/>
    <property type="match status" value="1"/>
</dbReference>
<evidence type="ECO:0000259" key="16">
    <source>
        <dbReference type="Pfam" id="PF00593"/>
    </source>
</evidence>
<keyword evidence="7 15" id="KW-0732">Signal</keyword>
<dbReference type="FunFam" id="2.170.130.10:FF:000001">
    <property type="entry name" value="Catecholate siderophore TonB-dependent receptor"/>
    <property type="match status" value="1"/>
</dbReference>
<keyword evidence="10 14" id="KW-0798">TonB box</keyword>
<dbReference type="GO" id="GO:0009279">
    <property type="term" value="C:cell outer membrane"/>
    <property type="evidence" value="ECO:0007669"/>
    <property type="project" value="UniProtKB-SubCell"/>
</dbReference>
<gene>
    <name evidence="19" type="ordered locus">Cyan7425_2414</name>
</gene>